<keyword evidence="4 9" id="KW-0732">Signal</keyword>
<gene>
    <name evidence="11" type="ORF">NSCI0253_LOCUS18802</name>
</gene>
<feature type="region of interest" description="Disordered" evidence="7">
    <location>
        <begin position="179"/>
        <end position="201"/>
    </location>
</feature>
<dbReference type="PANTHER" id="PTHR13605">
    <property type="entry name" value="ER MEMBRANE PROTEIN COMPLEX SUBUNIT 7"/>
    <property type="match status" value="1"/>
</dbReference>
<dbReference type="Pfam" id="PF09430">
    <property type="entry name" value="EMC7_beta-sandw"/>
    <property type="match status" value="1"/>
</dbReference>
<dbReference type="InterPro" id="IPR013784">
    <property type="entry name" value="Carb-bd-like_fold"/>
</dbReference>
<evidence type="ECO:0000256" key="4">
    <source>
        <dbReference type="ARBA" id="ARBA00022729"/>
    </source>
</evidence>
<evidence type="ECO:0000259" key="10">
    <source>
        <dbReference type="Pfam" id="PF09430"/>
    </source>
</evidence>
<name>A0A7S1F4P7_NOCSC</name>
<dbReference type="EMBL" id="HBFQ01026669">
    <property type="protein sequence ID" value="CAD8844452.1"/>
    <property type="molecule type" value="Transcribed_RNA"/>
</dbReference>
<dbReference type="GO" id="GO:0072546">
    <property type="term" value="C:EMC complex"/>
    <property type="evidence" value="ECO:0007669"/>
    <property type="project" value="TreeGrafter"/>
</dbReference>
<evidence type="ECO:0000256" key="6">
    <source>
        <dbReference type="ARBA" id="ARBA00023136"/>
    </source>
</evidence>
<feature type="chain" id="PRO_5030716247" description="ER membrane protein complex subunit 7 beta-sandwich domain-containing protein" evidence="9">
    <location>
        <begin position="24"/>
        <end position="201"/>
    </location>
</feature>
<accession>A0A7S1F4P7</accession>
<dbReference type="InterPro" id="IPR039163">
    <property type="entry name" value="EMC7"/>
</dbReference>
<comment type="similarity">
    <text evidence="2">Belongs to the EMC7 family.</text>
</comment>
<proteinExistence type="inferred from homology"/>
<feature type="domain" description="ER membrane protein complex subunit 7 beta-sandwich" evidence="10">
    <location>
        <begin position="52"/>
        <end position="158"/>
    </location>
</feature>
<dbReference type="GO" id="GO:0030246">
    <property type="term" value="F:carbohydrate binding"/>
    <property type="evidence" value="ECO:0007669"/>
    <property type="project" value="InterPro"/>
</dbReference>
<sequence length="201" mass="21742">MGFGRLCSACILNVLLFFGTAAADELTGEIRGRVSIPSRFQQGLPARMGLNALKVIVDGGAYAALPTADGHFAISGVCPGTHLLQVIHPTLVFEPVYVEAAAKNGVVKMSAHLADFEQGAGAKLKYPLGVAPSNTYTYLEKREEFNIFSIFKSPMALIGLFSFGAMFLLMKVQPMLEEEKERERLRQEAQTGGQSGRSLDD</sequence>
<evidence type="ECO:0000256" key="2">
    <source>
        <dbReference type="ARBA" id="ARBA00008880"/>
    </source>
</evidence>
<evidence type="ECO:0000256" key="1">
    <source>
        <dbReference type="ARBA" id="ARBA00004167"/>
    </source>
</evidence>
<dbReference type="AlphaFoldDB" id="A0A7S1F4P7"/>
<feature type="transmembrane region" description="Helical" evidence="8">
    <location>
        <begin position="150"/>
        <end position="170"/>
    </location>
</feature>
<evidence type="ECO:0000256" key="5">
    <source>
        <dbReference type="ARBA" id="ARBA00022989"/>
    </source>
</evidence>
<evidence type="ECO:0000256" key="8">
    <source>
        <dbReference type="SAM" id="Phobius"/>
    </source>
</evidence>
<evidence type="ECO:0000256" key="9">
    <source>
        <dbReference type="SAM" id="SignalP"/>
    </source>
</evidence>
<keyword evidence="3 8" id="KW-0812">Transmembrane</keyword>
<dbReference type="SUPFAM" id="SSF49452">
    <property type="entry name" value="Starch-binding domain-like"/>
    <property type="match status" value="1"/>
</dbReference>
<evidence type="ECO:0000313" key="11">
    <source>
        <dbReference type="EMBL" id="CAD8844452.1"/>
    </source>
</evidence>
<feature type="signal peptide" evidence="9">
    <location>
        <begin position="1"/>
        <end position="23"/>
    </location>
</feature>
<dbReference type="PANTHER" id="PTHR13605:SF4">
    <property type="entry name" value="ER MEMBRANE PROTEIN COMPLEX SUBUNIT 7"/>
    <property type="match status" value="1"/>
</dbReference>
<reference evidence="11" key="1">
    <citation type="submission" date="2021-01" db="EMBL/GenBank/DDBJ databases">
        <authorList>
            <person name="Corre E."/>
            <person name="Pelletier E."/>
            <person name="Niang G."/>
            <person name="Scheremetjew M."/>
            <person name="Finn R."/>
            <person name="Kale V."/>
            <person name="Holt S."/>
            <person name="Cochrane G."/>
            <person name="Meng A."/>
            <person name="Brown T."/>
            <person name="Cohen L."/>
        </authorList>
    </citation>
    <scope>NUCLEOTIDE SEQUENCE</scope>
</reference>
<protein>
    <recommendedName>
        <fullName evidence="10">ER membrane protein complex subunit 7 beta-sandwich domain-containing protein</fullName>
    </recommendedName>
</protein>
<evidence type="ECO:0000256" key="3">
    <source>
        <dbReference type="ARBA" id="ARBA00022692"/>
    </source>
</evidence>
<evidence type="ECO:0000256" key="7">
    <source>
        <dbReference type="SAM" id="MobiDB-lite"/>
    </source>
</evidence>
<dbReference type="InterPro" id="IPR019008">
    <property type="entry name" value="Beta_sandwich_EMC7"/>
</dbReference>
<organism evidence="11">
    <name type="scientific">Noctiluca scintillans</name>
    <name type="common">Sea sparkle</name>
    <name type="synonym">Red tide dinoflagellate</name>
    <dbReference type="NCBI Taxonomy" id="2966"/>
    <lineage>
        <taxon>Eukaryota</taxon>
        <taxon>Sar</taxon>
        <taxon>Alveolata</taxon>
        <taxon>Dinophyceae</taxon>
        <taxon>Noctilucales</taxon>
        <taxon>Noctilucaceae</taxon>
        <taxon>Noctiluca</taxon>
    </lineage>
</organism>
<keyword evidence="6 8" id="KW-0472">Membrane</keyword>
<keyword evidence="5 8" id="KW-1133">Transmembrane helix</keyword>
<comment type="subcellular location">
    <subcellularLocation>
        <location evidence="1">Membrane</location>
        <topology evidence="1">Single-pass membrane protein</topology>
    </subcellularLocation>
</comment>